<proteinExistence type="predicted"/>
<name>A0A7J6G4T0_CANSA</name>
<dbReference type="Proteomes" id="UP000583929">
    <property type="component" value="Unassembled WGS sequence"/>
</dbReference>
<sequence length="126" mass="14426">MNSKITIALFTLIAVREHLHTSERRNETRKYLETVLGDAMIECEIEKISYGQFTIKKTRHYEIDLFILQTDGKKIVDTIPAVLPMSLISPIIPSSDSSPPRVVFGFDSILHCQDNEWWEFSNNGAI</sequence>
<evidence type="ECO:0000313" key="1">
    <source>
        <dbReference type="EMBL" id="KAF4377995.1"/>
    </source>
</evidence>
<reference evidence="1 2" key="1">
    <citation type="journal article" date="2020" name="bioRxiv">
        <title>Sequence and annotation of 42 cannabis genomes reveals extensive copy number variation in cannabinoid synthesis and pathogen resistance genes.</title>
        <authorList>
            <person name="Mckernan K.J."/>
            <person name="Helbert Y."/>
            <person name="Kane L.T."/>
            <person name="Ebling H."/>
            <person name="Zhang L."/>
            <person name="Liu B."/>
            <person name="Eaton Z."/>
            <person name="Mclaughlin S."/>
            <person name="Kingan S."/>
            <person name="Baybayan P."/>
            <person name="Concepcion G."/>
            <person name="Jordan M."/>
            <person name="Riva A."/>
            <person name="Barbazuk W."/>
            <person name="Harkins T."/>
        </authorList>
    </citation>
    <scope>NUCLEOTIDE SEQUENCE [LARGE SCALE GENOMIC DNA]</scope>
    <source>
        <strain evidence="2">cv. Jamaican Lion 4</strain>
        <tissue evidence="1">Leaf</tissue>
    </source>
</reference>
<evidence type="ECO:0000313" key="2">
    <source>
        <dbReference type="Proteomes" id="UP000583929"/>
    </source>
</evidence>
<dbReference type="Pfam" id="PF24931">
    <property type="entry name" value="ACT_ACR9_3rd"/>
    <property type="match status" value="1"/>
</dbReference>
<keyword evidence="2" id="KW-1185">Reference proteome</keyword>
<dbReference type="EMBL" id="JAATIQ010000140">
    <property type="protein sequence ID" value="KAF4377995.1"/>
    <property type="molecule type" value="Genomic_DNA"/>
</dbReference>
<organism evidence="1 2">
    <name type="scientific">Cannabis sativa</name>
    <name type="common">Hemp</name>
    <name type="synonym">Marijuana</name>
    <dbReference type="NCBI Taxonomy" id="3483"/>
    <lineage>
        <taxon>Eukaryota</taxon>
        <taxon>Viridiplantae</taxon>
        <taxon>Streptophyta</taxon>
        <taxon>Embryophyta</taxon>
        <taxon>Tracheophyta</taxon>
        <taxon>Spermatophyta</taxon>
        <taxon>Magnoliopsida</taxon>
        <taxon>eudicotyledons</taxon>
        <taxon>Gunneridae</taxon>
        <taxon>Pentapetalae</taxon>
        <taxon>rosids</taxon>
        <taxon>fabids</taxon>
        <taxon>Rosales</taxon>
        <taxon>Cannabaceae</taxon>
        <taxon>Cannabis</taxon>
    </lineage>
</organism>
<protein>
    <submittedName>
        <fullName evidence="1">Uncharacterized protein</fullName>
    </submittedName>
</protein>
<comment type="caution">
    <text evidence="1">The sequence shown here is derived from an EMBL/GenBank/DDBJ whole genome shotgun (WGS) entry which is preliminary data.</text>
</comment>
<dbReference type="AlphaFoldDB" id="A0A7J6G4T0"/>
<accession>A0A7J6G4T0</accession>
<gene>
    <name evidence="1" type="ORF">G4B88_004602</name>
</gene>